<evidence type="ECO:0000256" key="5">
    <source>
        <dbReference type="ARBA" id="ARBA00022898"/>
    </source>
</evidence>
<dbReference type="Gene3D" id="3.90.1150.10">
    <property type="entry name" value="Aspartate Aminotransferase, domain 1"/>
    <property type="match status" value="1"/>
</dbReference>
<dbReference type="PANTHER" id="PTHR11601:SF34">
    <property type="entry name" value="CYSTEINE DESULFURASE"/>
    <property type="match status" value="1"/>
</dbReference>
<dbReference type="InterPro" id="IPR015421">
    <property type="entry name" value="PyrdxlP-dep_Trfase_major"/>
</dbReference>
<evidence type="ECO:0000256" key="7">
    <source>
        <dbReference type="ARBA" id="ARBA00023014"/>
    </source>
</evidence>
<keyword evidence="11" id="KW-1185">Reference proteome</keyword>
<reference evidence="10 11" key="1">
    <citation type="submission" date="2019-06" db="EMBL/GenBank/DDBJ databases">
        <title>Complete genome sequence of Antarcticibacterium flavum KCTC 52984T from an Antarctic marine sediment.</title>
        <authorList>
            <person name="Lee Y.M."/>
            <person name="Shin S.C."/>
        </authorList>
    </citation>
    <scope>NUCLEOTIDE SEQUENCE [LARGE SCALE GENOMIC DNA]</scope>
    <source>
        <strain evidence="10 11">KCTC 52984</strain>
    </source>
</reference>
<dbReference type="RefSeq" id="WP_139066206.1">
    <property type="nucleotide sequence ID" value="NZ_CP040812.1"/>
</dbReference>
<dbReference type="Gene3D" id="1.10.260.50">
    <property type="match status" value="1"/>
</dbReference>
<comment type="similarity">
    <text evidence="2">Belongs to the class-V pyridoxal-phosphate-dependent aminotransferase family. NifS/IscS subfamily.</text>
</comment>
<protein>
    <submittedName>
        <fullName evidence="10">Cysteine desulfurase</fullName>
    </submittedName>
</protein>
<evidence type="ECO:0000256" key="2">
    <source>
        <dbReference type="ARBA" id="ARBA00006490"/>
    </source>
</evidence>
<comment type="cofactor">
    <cofactor evidence="1">
        <name>pyridoxal 5'-phosphate</name>
        <dbReference type="ChEBI" id="CHEBI:597326"/>
    </cofactor>
</comment>
<dbReference type="PANTHER" id="PTHR11601">
    <property type="entry name" value="CYSTEINE DESULFURYLASE FAMILY MEMBER"/>
    <property type="match status" value="1"/>
</dbReference>
<evidence type="ECO:0000256" key="8">
    <source>
        <dbReference type="ARBA" id="ARBA00050776"/>
    </source>
</evidence>
<dbReference type="InterPro" id="IPR015424">
    <property type="entry name" value="PyrdxlP-dep_Trfase"/>
</dbReference>
<gene>
    <name evidence="10" type="ORF">FHG64_09650</name>
</gene>
<dbReference type="KEGG" id="afla:FHG64_09650"/>
<comment type="catalytic activity">
    <reaction evidence="8">
        <text>(sulfur carrier)-H + L-cysteine = (sulfur carrier)-SH + L-alanine</text>
        <dbReference type="Rhea" id="RHEA:43892"/>
        <dbReference type="Rhea" id="RHEA-COMP:14737"/>
        <dbReference type="Rhea" id="RHEA-COMP:14739"/>
        <dbReference type="ChEBI" id="CHEBI:29917"/>
        <dbReference type="ChEBI" id="CHEBI:35235"/>
        <dbReference type="ChEBI" id="CHEBI:57972"/>
        <dbReference type="ChEBI" id="CHEBI:64428"/>
        <dbReference type="EC" id="2.8.1.7"/>
    </reaction>
</comment>
<dbReference type="InterPro" id="IPR000192">
    <property type="entry name" value="Aminotrans_V_dom"/>
</dbReference>
<evidence type="ECO:0000256" key="4">
    <source>
        <dbReference type="ARBA" id="ARBA00022723"/>
    </source>
</evidence>
<dbReference type="InterPro" id="IPR015422">
    <property type="entry name" value="PyrdxlP-dep_Trfase_small"/>
</dbReference>
<dbReference type="GO" id="GO:0031071">
    <property type="term" value="F:cysteine desulfurase activity"/>
    <property type="evidence" value="ECO:0007669"/>
    <property type="project" value="UniProtKB-EC"/>
</dbReference>
<evidence type="ECO:0000256" key="6">
    <source>
        <dbReference type="ARBA" id="ARBA00023004"/>
    </source>
</evidence>
<keyword evidence="6" id="KW-0408">Iron</keyword>
<sequence>MGEVYLDNAATTKLDDEVIFQITTVMKRFYGNPSSIHSFGRSSKELIENTRKLIAENLNVSASEIIFTSGGTEADNLILNSAVRDLGVKCIISSEIEHHAVLNTIKKLSEIKSIKVVNVQLDEKGGINLDHLNYLLETSKLKTLVSLMHVNNEIGNITDIEKIGKLCQKWNSLFHSDMVQSIGHFNLDFSKIPVDFTAASAHKFHGPKGIGFAYIKKDRNLQPLIFGGSQERGKRAGTESLQNIVGMGVALEKAEANLKSDQEYILSLKAYFITILEKNISGIKFNGYSRDLEKSTYTIVNICLPLSEEKALLLLFHLDLKGIACSSGSACQSGNDKNSHVLTAFLSDDELKKPSLRFSFSKYNTKEELDYVVRVLKNYIKEQ</sequence>
<dbReference type="SUPFAM" id="SSF53383">
    <property type="entry name" value="PLP-dependent transferases"/>
    <property type="match status" value="1"/>
</dbReference>
<evidence type="ECO:0000313" key="11">
    <source>
        <dbReference type="Proteomes" id="UP000309016"/>
    </source>
</evidence>
<dbReference type="PIRSF" id="PIRSF005572">
    <property type="entry name" value="NifS"/>
    <property type="match status" value="1"/>
</dbReference>
<keyword evidence="7" id="KW-0411">Iron-sulfur</keyword>
<accession>A0A5B7X4I0</accession>
<dbReference type="AlphaFoldDB" id="A0A5B7X4I0"/>
<evidence type="ECO:0000256" key="3">
    <source>
        <dbReference type="ARBA" id="ARBA00022679"/>
    </source>
</evidence>
<keyword evidence="5" id="KW-0663">Pyridoxal phosphate</keyword>
<evidence type="ECO:0000256" key="1">
    <source>
        <dbReference type="ARBA" id="ARBA00001933"/>
    </source>
</evidence>
<keyword evidence="3" id="KW-0808">Transferase</keyword>
<proteinExistence type="inferred from homology"/>
<dbReference type="OrthoDB" id="9808002at2"/>
<dbReference type="Proteomes" id="UP000309016">
    <property type="component" value="Chromosome"/>
</dbReference>
<dbReference type="Pfam" id="PF00266">
    <property type="entry name" value="Aminotran_5"/>
    <property type="match status" value="1"/>
</dbReference>
<name>A0A5B7X4I0_9FLAO</name>
<dbReference type="InterPro" id="IPR016454">
    <property type="entry name" value="Cysteine_dSase"/>
</dbReference>
<dbReference type="Gene3D" id="3.40.640.10">
    <property type="entry name" value="Type I PLP-dependent aspartate aminotransferase-like (Major domain)"/>
    <property type="match status" value="1"/>
</dbReference>
<organism evidence="10 11">
    <name type="scientific">Antarcticibacterium flavum</name>
    <dbReference type="NCBI Taxonomy" id="2058175"/>
    <lineage>
        <taxon>Bacteria</taxon>
        <taxon>Pseudomonadati</taxon>
        <taxon>Bacteroidota</taxon>
        <taxon>Flavobacteriia</taxon>
        <taxon>Flavobacteriales</taxon>
        <taxon>Flavobacteriaceae</taxon>
        <taxon>Antarcticibacterium</taxon>
    </lineage>
</organism>
<evidence type="ECO:0000259" key="9">
    <source>
        <dbReference type="Pfam" id="PF00266"/>
    </source>
</evidence>
<feature type="domain" description="Aminotransferase class V" evidence="9">
    <location>
        <begin position="4"/>
        <end position="372"/>
    </location>
</feature>
<dbReference type="EMBL" id="CP040812">
    <property type="protein sequence ID" value="QCY69641.1"/>
    <property type="molecule type" value="Genomic_DNA"/>
</dbReference>
<evidence type="ECO:0000313" key="10">
    <source>
        <dbReference type="EMBL" id="QCY69641.1"/>
    </source>
</evidence>
<dbReference type="GO" id="GO:0051536">
    <property type="term" value="F:iron-sulfur cluster binding"/>
    <property type="evidence" value="ECO:0007669"/>
    <property type="project" value="UniProtKB-KW"/>
</dbReference>
<dbReference type="GO" id="GO:0046872">
    <property type="term" value="F:metal ion binding"/>
    <property type="evidence" value="ECO:0007669"/>
    <property type="project" value="UniProtKB-KW"/>
</dbReference>
<keyword evidence="4" id="KW-0479">Metal-binding</keyword>